<feature type="compositionally biased region" description="Basic and acidic residues" evidence="1">
    <location>
        <begin position="28"/>
        <end position="40"/>
    </location>
</feature>
<dbReference type="eggNOG" id="arCOG12979">
    <property type="taxonomic scope" value="Archaea"/>
</dbReference>
<dbReference type="RefSeq" id="WP_014767608.1">
    <property type="nucleotide sequence ID" value="NC_018001.1"/>
</dbReference>
<accession>I3XRY4</accession>
<protein>
    <submittedName>
        <fullName evidence="2">Uncharacterized protein</fullName>
    </submittedName>
</protein>
<evidence type="ECO:0000256" key="1">
    <source>
        <dbReference type="SAM" id="MobiDB-lite"/>
    </source>
</evidence>
<evidence type="ECO:0000313" key="2">
    <source>
        <dbReference type="EMBL" id="AFL66708.1"/>
    </source>
</evidence>
<name>I3XRY4_DESAM</name>
<dbReference type="KEGG" id="dfd:Desfe_0817"/>
<dbReference type="EMBL" id="CP003321">
    <property type="protein sequence ID" value="AFL66708.1"/>
    <property type="molecule type" value="Genomic_DNA"/>
</dbReference>
<gene>
    <name evidence="2" type="ORF">Desfe_0817</name>
</gene>
<dbReference type="GeneID" id="43446472"/>
<feature type="region of interest" description="Disordered" evidence="1">
    <location>
        <begin position="13"/>
        <end position="51"/>
    </location>
</feature>
<organism evidence="2 3">
    <name type="scientific">Desulfurococcus amylolyticus DSM 16532</name>
    <dbReference type="NCBI Taxonomy" id="768672"/>
    <lineage>
        <taxon>Archaea</taxon>
        <taxon>Thermoproteota</taxon>
        <taxon>Thermoprotei</taxon>
        <taxon>Desulfurococcales</taxon>
        <taxon>Desulfurococcaceae</taxon>
        <taxon>Desulfurococcus</taxon>
    </lineage>
</organism>
<sequence>MWIQDEELMEYSGCAGSGVPVNAPKPDASPRRDSGERNEEIASINTNLYQA</sequence>
<proteinExistence type="predicted"/>
<dbReference type="HOGENOM" id="CLU_3093939_0_0_2"/>
<keyword evidence="3" id="KW-1185">Reference proteome</keyword>
<dbReference type="AlphaFoldDB" id="I3XRY4"/>
<reference evidence="2 3" key="1">
    <citation type="journal article" date="2012" name="J. Bacteriol.">
        <title>Complete Genome Sequence of Desulfurococcus fermentans, a Hyperthermophilic Cellulolytic Crenarchaeon Isolated from a Freshwater Hot Spring in Kamchatka, Russia.</title>
        <authorList>
            <person name="Susanti D."/>
            <person name="Johnson E.F."/>
            <person name="Rodriguez J.R."/>
            <person name="Anderson I."/>
            <person name="Perevalova A.A."/>
            <person name="Kyrpides N."/>
            <person name="Lucas S."/>
            <person name="Han J."/>
            <person name="Lapidus A."/>
            <person name="Cheng J.F."/>
            <person name="Goodwin L."/>
            <person name="Pitluck S."/>
            <person name="Mavrommatis K."/>
            <person name="Peters L."/>
            <person name="Land M.L."/>
            <person name="Hauser L."/>
            <person name="Gopalan V."/>
            <person name="Chan P.P."/>
            <person name="Lowe T.M."/>
            <person name="Atomi H."/>
            <person name="Bonch-Osmolovskaya E.A."/>
            <person name="Woyke T."/>
            <person name="Mukhopadhyay B."/>
        </authorList>
    </citation>
    <scope>NUCLEOTIDE SEQUENCE [LARGE SCALE GENOMIC DNA]</scope>
    <source>
        <strain evidence="2 3">DSM 16532</strain>
    </source>
</reference>
<evidence type="ECO:0000313" key="3">
    <source>
        <dbReference type="Proteomes" id="UP000006175"/>
    </source>
</evidence>
<dbReference type="Proteomes" id="UP000006175">
    <property type="component" value="Chromosome"/>
</dbReference>